<evidence type="ECO:0000313" key="1">
    <source>
        <dbReference type="EMBL" id="KAF5205232.1"/>
    </source>
</evidence>
<protein>
    <submittedName>
        <fullName evidence="1">Uncharacterized protein</fullName>
    </submittedName>
</protein>
<dbReference type="EMBL" id="JABWDY010004361">
    <property type="protein sequence ID" value="KAF5205232.1"/>
    <property type="molecule type" value="Genomic_DNA"/>
</dbReference>
<name>A0A7J6X9Z4_THATH</name>
<dbReference type="AlphaFoldDB" id="A0A7J6X9Z4"/>
<proteinExistence type="predicted"/>
<comment type="caution">
    <text evidence="1">The sequence shown here is derived from an EMBL/GenBank/DDBJ whole genome shotgun (WGS) entry which is preliminary data.</text>
</comment>
<gene>
    <name evidence="1" type="ORF">FRX31_005183</name>
</gene>
<sequence>MSSATLYMQSTGNYRPLLPRIREKGQGGGMRNTLIRYIQTQYKDGVGWHGNDAYYLSQYENPTNITHIVIDFNNGRIFVSQIIRS</sequence>
<reference evidence="1 2" key="1">
    <citation type="submission" date="2020-06" db="EMBL/GenBank/DDBJ databases">
        <title>Transcriptomic and genomic resources for Thalictrum thalictroides and T. hernandezii: Facilitating candidate gene discovery in an emerging model plant lineage.</title>
        <authorList>
            <person name="Arias T."/>
            <person name="Riano-Pachon D.M."/>
            <person name="Di Stilio V.S."/>
        </authorList>
    </citation>
    <scope>NUCLEOTIDE SEQUENCE [LARGE SCALE GENOMIC DNA]</scope>
    <source>
        <strain evidence="2">cv. WT478/WT964</strain>
        <tissue evidence="1">Leaves</tissue>
    </source>
</reference>
<dbReference type="Proteomes" id="UP000554482">
    <property type="component" value="Unassembled WGS sequence"/>
</dbReference>
<organism evidence="1 2">
    <name type="scientific">Thalictrum thalictroides</name>
    <name type="common">Rue-anemone</name>
    <name type="synonym">Anemone thalictroides</name>
    <dbReference type="NCBI Taxonomy" id="46969"/>
    <lineage>
        <taxon>Eukaryota</taxon>
        <taxon>Viridiplantae</taxon>
        <taxon>Streptophyta</taxon>
        <taxon>Embryophyta</taxon>
        <taxon>Tracheophyta</taxon>
        <taxon>Spermatophyta</taxon>
        <taxon>Magnoliopsida</taxon>
        <taxon>Ranunculales</taxon>
        <taxon>Ranunculaceae</taxon>
        <taxon>Thalictroideae</taxon>
        <taxon>Thalictrum</taxon>
    </lineage>
</organism>
<accession>A0A7J6X9Z4</accession>
<evidence type="ECO:0000313" key="2">
    <source>
        <dbReference type="Proteomes" id="UP000554482"/>
    </source>
</evidence>
<keyword evidence="2" id="KW-1185">Reference proteome</keyword>